<protein>
    <submittedName>
        <fullName evidence="2">Uncharacterized protein</fullName>
    </submittedName>
</protein>
<accession>A0A3K5RG60</accession>
<keyword evidence="1" id="KW-0472">Membrane</keyword>
<name>A0A3K5RG60_SALER</name>
<keyword evidence="1" id="KW-0812">Transmembrane</keyword>
<evidence type="ECO:0000256" key="1">
    <source>
        <dbReference type="SAM" id="Phobius"/>
    </source>
</evidence>
<feature type="transmembrane region" description="Helical" evidence="1">
    <location>
        <begin position="12"/>
        <end position="34"/>
    </location>
</feature>
<reference evidence="2" key="1">
    <citation type="submission" date="2018-11" db="EMBL/GenBank/DDBJ databases">
        <authorList>
            <consortium name="PulseNet: The National Subtyping Network for Foodborne Disease Surveillance"/>
            <person name="Tarr C.L."/>
            <person name="Trees E."/>
            <person name="Katz L.S."/>
            <person name="Carleton-Romer H.A."/>
            <person name="Stroika S."/>
            <person name="Kucerova Z."/>
            <person name="Roache K.F."/>
            <person name="Sabol A.L."/>
            <person name="Besser J."/>
            <person name="Gerner-Smidt P."/>
        </authorList>
    </citation>
    <scope>NUCLEOTIDE SEQUENCE [LARGE SCALE GENOMIC DNA]</scope>
    <source>
        <strain evidence="2">PNUSAS059688</strain>
    </source>
</reference>
<dbReference type="AlphaFoldDB" id="A0A3K5RG60"/>
<comment type="caution">
    <text evidence="2">The sequence shown here is derived from an EMBL/GenBank/DDBJ whole genome shotgun (WGS) entry which is preliminary data.</text>
</comment>
<evidence type="ECO:0000313" key="2">
    <source>
        <dbReference type="EMBL" id="MHI24800.1"/>
    </source>
</evidence>
<dbReference type="Proteomes" id="UP000885364">
    <property type="component" value="Unassembled WGS sequence"/>
</dbReference>
<keyword evidence="1" id="KW-1133">Transmembrane helix</keyword>
<gene>
    <name evidence="2" type="ORF">EEM47_24155</name>
</gene>
<proteinExistence type="predicted"/>
<sequence length="239" mass="27905">MNEPVLIFCRQWAVTSALTSLLASAFTIPVIPVYGEEQLVHMLRKYCYSPVVLGISPHEYIVPLYMLGPLLVRRQVLFVARHFWWTDYELPAFAGITEFRFCTLDTLADPHSRRAELKWFNQHKLFPSGCTVRGFDNPVTVRTVMKSEYIIERANFWLYKRMAATGLNGLEIIVLLLLAESRQIRLSSRLVSLYKIKGFYKLRMKGRVMNLYRGVIVRQELQMLFPPELPVWSMLRREG</sequence>
<dbReference type="EMBL" id="ROVY01000178">
    <property type="protein sequence ID" value="MHI24800.1"/>
    <property type="molecule type" value="Genomic_DNA"/>
</dbReference>
<organism evidence="2">
    <name type="scientific">Salmonella enterica</name>
    <name type="common">Salmonella choleraesuis</name>
    <dbReference type="NCBI Taxonomy" id="28901"/>
    <lineage>
        <taxon>Bacteria</taxon>
        <taxon>Pseudomonadati</taxon>
        <taxon>Pseudomonadota</taxon>
        <taxon>Gammaproteobacteria</taxon>
        <taxon>Enterobacterales</taxon>
        <taxon>Enterobacteriaceae</taxon>
        <taxon>Salmonella</taxon>
    </lineage>
</organism>